<dbReference type="GO" id="GO:0006364">
    <property type="term" value="P:rRNA processing"/>
    <property type="evidence" value="ECO:0007669"/>
    <property type="project" value="UniProtKB-UniRule"/>
</dbReference>
<keyword evidence="6 7" id="KW-0862">Zinc</keyword>
<evidence type="ECO:0000256" key="2">
    <source>
        <dbReference type="ARBA" id="ARBA00022722"/>
    </source>
</evidence>
<evidence type="ECO:0000256" key="5">
    <source>
        <dbReference type="ARBA" id="ARBA00022801"/>
    </source>
</evidence>
<evidence type="ECO:0000313" key="8">
    <source>
        <dbReference type="EMBL" id="SDP10584.1"/>
    </source>
</evidence>
<dbReference type="InterPro" id="IPR023091">
    <property type="entry name" value="MetalPrtase_cat_dom_sf_prd"/>
</dbReference>
<accession>A0A1H0PZU7</accession>
<keyword evidence="7" id="KW-0690">Ribosome biogenesis</keyword>
<keyword evidence="5 7" id="KW-0378">Hydrolase</keyword>
<evidence type="ECO:0000256" key="4">
    <source>
        <dbReference type="ARBA" id="ARBA00022759"/>
    </source>
</evidence>
<dbReference type="InterPro" id="IPR002036">
    <property type="entry name" value="YbeY"/>
</dbReference>
<keyword evidence="2 7" id="KW-0540">Nuclease</keyword>
<dbReference type="Pfam" id="PF02130">
    <property type="entry name" value="YbeY"/>
    <property type="match status" value="1"/>
</dbReference>
<dbReference type="EC" id="3.1.-.-" evidence="7"/>
<sequence length="157" mass="17912">MPAEITVIADISSYPIDLRDITDSADVVLAQCGSDSYNLSVVLADDREIQRLNRQYRHQDKPTNVLSFPFSDGADDVIAALPVRELGDVVISVETASREALEYGQSLYYRMRWLLVHGILHLMGYDHERSEDDEHEMFAKEKKLLKILEKKEERSDG</sequence>
<dbReference type="GO" id="GO:0008270">
    <property type="term" value="F:zinc ion binding"/>
    <property type="evidence" value="ECO:0007669"/>
    <property type="project" value="UniProtKB-UniRule"/>
</dbReference>
<feature type="binding site" evidence="7">
    <location>
        <position position="117"/>
    </location>
    <ligand>
        <name>Zn(2+)</name>
        <dbReference type="ChEBI" id="CHEBI:29105"/>
        <note>catalytic</note>
    </ligand>
</feature>
<dbReference type="Gene3D" id="3.40.390.30">
    <property type="entry name" value="Metalloproteases ('zincins'), catalytic domain"/>
    <property type="match status" value="1"/>
</dbReference>
<evidence type="ECO:0000256" key="7">
    <source>
        <dbReference type="HAMAP-Rule" id="MF_00009"/>
    </source>
</evidence>
<feature type="binding site" evidence="7">
    <location>
        <position position="121"/>
    </location>
    <ligand>
        <name>Zn(2+)</name>
        <dbReference type="ChEBI" id="CHEBI:29105"/>
        <note>catalytic</note>
    </ligand>
</feature>
<dbReference type="SUPFAM" id="SSF55486">
    <property type="entry name" value="Metalloproteases ('zincins'), catalytic domain"/>
    <property type="match status" value="1"/>
</dbReference>
<comment type="subcellular location">
    <subcellularLocation>
        <location evidence="7">Cytoplasm</location>
    </subcellularLocation>
</comment>
<name>A0A1H0PZU7_9BACT</name>
<dbReference type="GO" id="GO:0005737">
    <property type="term" value="C:cytoplasm"/>
    <property type="evidence" value="ECO:0007669"/>
    <property type="project" value="UniProtKB-SubCell"/>
</dbReference>
<organism evidence="8 9">
    <name type="scientific">Desulforhopalus singaporensis</name>
    <dbReference type="NCBI Taxonomy" id="91360"/>
    <lineage>
        <taxon>Bacteria</taxon>
        <taxon>Pseudomonadati</taxon>
        <taxon>Thermodesulfobacteriota</taxon>
        <taxon>Desulfobulbia</taxon>
        <taxon>Desulfobulbales</taxon>
        <taxon>Desulfocapsaceae</taxon>
        <taxon>Desulforhopalus</taxon>
    </lineage>
</organism>
<proteinExistence type="inferred from homology"/>
<keyword evidence="3 7" id="KW-0479">Metal-binding</keyword>
<evidence type="ECO:0000256" key="6">
    <source>
        <dbReference type="ARBA" id="ARBA00022833"/>
    </source>
</evidence>
<dbReference type="GO" id="GO:0004521">
    <property type="term" value="F:RNA endonuclease activity"/>
    <property type="evidence" value="ECO:0007669"/>
    <property type="project" value="UniProtKB-UniRule"/>
</dbReference>
<feature type="binding site" evidence="7">
    <location>
        <position position="127"/>
    </location>
    <ligand>
        <name>Zn(2+)</name>
        <dbReference type="ChEBI" id="CHEBI:29105"/>
        <note>catalytic</note>
    </ligand>
</feature>
<keyword evidence="7" id="KW-0963">Cytoplasm</keyword>
<dbReference type="Proteomes" id="UP000199073">
    <property type="component" value="Unassembled WGS sequence"/>
</dbReference>
<evidence type="ECO:0000256" key="1">
    <source>
        <dbReference type="ARBA" id="ARBA00010875"/>
    </source>
</evidence>
<dbReference type="NCBIfam" id="TIGR00043">
    <property type="entry name" value="rRNA maturation RNase YbeY"/>
    <property type="match status" value="1"/>
</dbReference>
<dbReference type="OrthoDB" id="9807740at2"/>
<evidence type="ECO:0000313" key="9">
    <source>
        <dbReference type="Proteomes" id="UP000199073"/>
    </source>
</evidence>
<dbReference type="RefSeq" id="WP_092222023.1">
    <property type="nucleotide sequence ID" value="NZ_FNJI01000010.1"/>
</dbReference>
<dbReference type="PROSITE" id="PS01306">
    <property type="entry name" value="UPF0054"/>
    <property type="match status" value="1"/>
</dbReference>
<dbReference type="HAMAP" id="MF_00009">
    <property type="entry name" value="Endoribonucl_YbeY"/>
    <property type="match status" value="1"/>
</dbReference>
<dbReference type="EMBL" id="FNJI01000010">
    <property type="protein sequence ID" value="SDP10584.1"/>
    <property type="molecule type" value="Genomic_DNA"/>
</dbReference>
<dbReference type="STRING" id="91360.SAMN05660330_01833"/>
<comment type="function">
    <text evidence="7">Single strand-specific metallo-endoribonuclease involved in late-stage 70S ribosome quality control and in maturation of the 3' terminus of the 16S rRNA.</text>
</comment>
<keyword evidence="4 7" id="KW-0255">Endonuclease</keyword>
<dbReference type="InterPro" id="IPR020549">
    <property type="entry name" value="YbeY_CS"/>
</dbReference>
<dbReference type="GO" id="GO:0004222">
    <property type="term" value="F:metalloendopeptidase activity"/>
    <property type="evidence" value="ECO:0007669"/>
    <property type="project" value="InterPro"/>
</dbReference>
<dbReference type="PANTHER" id="PTHR46986:SF1">
    <property type="entry name" value="ENDORIBONUCLEASE YBEY, CHLOROPLASTIC"/>
    <property type="match status" value="1"/>
</dbReference>
<evidence type="ECO:0000256" key="3">
    <source>
        <dbReference type="ARBA" id="ARBA00022723"/>
    </source>
</evidence>
<protein>
    <recommendedName>
        <fullName evidence="7">Endoribonuclease YbeY</fullName>
        <ecNumber evidence="7">3.1.-.-</ecNumber>
    </recommendedName>
</protein>
<keyword evidence="9" id="KW-1185">Reference proteome</keyword>
<keyword evidence="7" id="KW-0698">rRNA processing</keyword>
<dbReference type="PANTHER" id="PTHR46986">
    <property type="entry name" value="ENDORIBONUCLEASE YBEY, CHLOROPLASTIC"/>
    <property type="match status" value="1"/>
</dbReference>
<reference evidence="8 9" key="1">
    <citation type="submission" date="2016-10" db="EMBL/GenBank/DDBJ databases">
        <authorList>
            <person name="de Groot N.N."/>
        </authorList>
    </citation>
    <scope>NUCLEOTIDE SEQUENCE [LARGE SCALE GENOMIC DNA]</scope>
    <source>
        <strain evidence="8 9">DSM 12130</strain>
    </source>
</reference>
<dbReference type="AlphaFoldDB" id="A0A1H0PZU7"/>
<comment type="similarity">
    <text evidence="1 7">Belongs to the endoribonuclease YbeY family.</text>
</comment>
<comment type="cofactor">
    <cofactor evidence="7">
        <name>Zn(2+)</name>
        <dbReference type="ChEBI" id="CHEBI:29105"/>
    </cofactor>
    <text evidence="7">Binds 1 zinc ion.</text>
</comment>
<gene>
    <name evidence="7" type="primary">ybeY</name>
    <name evidence="8" type="ORF">SAMN05660330_01833</name>
</gene>